<dbReference type="STRING" id="1231339.Abci_007_058"/>
<gene>
    <name evidence="1" type="ORF">Abci_007_058</name>
    <name evidence="2" type="ORF">ACI01nite_17800</name>
</gene>
<evidence type="ECO:0000313" key="1">
    <source>
        <dbReference type="EMBL" id="GAN59655.1"/>
    </source>
</evidence>
<accession>A0A0D6N1P5</accession>
<name>A0A0D6N1P5_9PROT</name>
<evidence type="ECO:0000313" key="3">
    <source>
        <dbReference type="Proteomes" id="UP000032671"/>
    </source>
</evidence>
<accession>A0A6N3SSB4</accession>
<dbReference type="EMBL" id="BAMV01000007">
    <property type="protein sequence ID" value="GAN59655.1"/>
    <property type="molecule type" value="Genomic_DNA"/>
</dbReference>
<evidence type="ECO:0008006" key="5">
    <source>
        <dbReference type="Google" id="ProtNLM"/>
    </source>
</evidence>
<dbReference type="Proteomes" id="UP000032671">
    <property type="component" value="Unassembled WGS sequence"/>
</dbReference>
<reference evidence="2 4" key="2">
    <citation type="submission" date="2019-07" db="EMBL/GenBank/DDBJ databases">
        <title>Whole genome shotgun sequence of Acetobacter cibinongensis NBRC 16605.</title>
        <authorList>
            <person name="Hosoyama A."/>
            <person name="Uohara A."/>
            <person name="Ohji S."/>
            <person name="Ichikawa N."/>
        </authorList>
    </citation>
    <scope>NUCLEOTIDE SEQUENCE [LARGE SCALE GENOMIC DNA]</scope>
    <source>
        <strain evidence="2 4">NBRC 16605</strain>
    </source>
</reference>
<dbReference type="PANTHER" id="PTHR30087">
    <property type="entry name" value="INNER MEMBRANE PROTEIN"/>
    <property type="match status" value="1"/>
</dbReference>
<dbReference type="Pfam" id="PF04463">
    <property type="entry name" value="2-thiour_desulf"/>
    <property type="match status" value="1"/>
</dbReference>
<dbReference type="AlphaFoldDB" id="A0A0D6N1P5"/>
<reference evidence="1 3" key="1">
    <citation type="submission" date="2012-11" db="EMBL/GenBank/DDBJ databases">
        <title>Whole genome sequence of Acetobacter cibinongensis 4H-1.</title>
        <authorList>
            <person name="Azuma Y."/>
            <person name="Higashiura N."/>
            <person name="Hirakawa H."/>
            <person name="Matsushita K."/>
        </authorList>
    </citation>
    <scope>NUCLEOTIDE SEQUENCE [LARGE SCALE GENOMIC DNA]</scope>
    <source>
        <strain evidence="1 3">4H-1</strain>
    </source>
</reference>
<proteinExistence type="predicted"/>
<sequence>MPAGPRILVSACLLGQPVRYDGSAKTLQHPLLQHWQQNGWVVSLCPERAGGMPTPRPAAEIANGLSGRDVVAGHALVRDTTGADVTAPFLDGAQAALALAQQEGCTVALLIDGSPSCGSLMIYDGSFTGQKQAGEGVTAALLRQNGIAVFAPADIEKLAASLSSF</sequence>
<organism evidence="1 3">
    <name type="scientific">Acetobacter cibinongensis</name>
    <dbReference type="NCBI Taxonomy" id="146475"/>
    <lineage>
        <taxon>Bacteria</taxon>
        <taxon>Pseudomonadati</taxon>
        <taxon>Pseudomonadota</taxon>
        <taxon>Alphaproteobacteria</taxon>
        <taxon>Acetobacterales</taxon>
        <taxon>Acetobacteraceae</taxon>
        <taxon>Acetobacter</taxon>
    </lineage>
</organism>
<dbReference type="Proteomes" id="UP000321891">
    <property type="component" value="Unassembled WGS sequence"/>
</dbReference>
<evidence type="ECO:0000313" key="2">
    <source>
        <dbReference type="EMBL" id="GEL59178.1"/>
    </source>
</evidence>
<keyword evidence="4" id="KW-1185">Reference proteome</keyword>
<evidence type="ECO:0000313" key="4">
    <source>
        <dbReference type="Proteomes" id="UP000321891"/>
    </source>
</evidence>
<dbReference type="InterPro" id="IPR007553">
    <property type="entry name" value="2-thiour_desulf"/>
</dbReference>
<comment type="caution">
    <text evidence="1">The sequence shown here is derived from an EMBL/GenBank/DDBJ whole genome shotgun (WGS) entry which is preliminary data.</text>
</comment>
<dbReference type="EMBL" id="BJVU01000007">
    <property type="protein sequence ID" value="GEL59178.1"/>
    <property type="molecule type" value="Genomic_DNA"/>
</dbReference>
<dbReference type="PANTHER" id="PTHR30087:SF1">
    <property type="entry name" value="HYPOTHETICAL CYTOSOLIC PROTEIN"/>
    <property type="match status" value="1"/>
</dbReference>
<protein>
    <recommendedName>
        <fullName evidence="5">Purine nucleoside phosphorylase</fullName>
    </recommendedName>
</protein>
<dbReference type="RefSeq" id="WP_048837744.1">
    <property type="nucleotide sequence ID" value="NZ_BAMV01000007.1"/>
</dbReference>